<dbReference type="KEGG" id="cmav:ABHF33_00815"/>
<dbReference type="AlphaFoldDB" id="A0AAU7FAM7"/>
<reference evidence="2" key="1">
    <citation type="submission" date="2024-05" db="EMBL/GenBank/DDBJ databases">
        <authorList>
            <person name="Yang L."/>
            <person name="Pan L."/>
        </authorList>
    </citation>
    <scope>NUCLEOTIDE SEQUENCE</scope>
    <source>
        <strain evidence="2">FCG-7</strain>
    </source>
</reference>
<evidence type="ECO:0000256" key="1">
    <source>
        <dbReference type="SAM" id="SignalP"/>
    </source>
</evidence>
<keyword evidence="1" id="KW-0732">Signal</keyword>
<proteinExistence type="predicted"/>
<feature type="signal peptide" evidence="1">
    <location>
        <begin position="1"/>
        <end position="20"/>
    </location>
</feature>
<name>A0AAU7FAM7_9NEIS</name>
<gene>
    <name evidence="2" type="ORF">ABHF33_00815</name>
</gene>
<sequence length="302" mass="33173">MLNLTHSLLAASLLSPLVFAAEPSYAPATGMLEMPHVNVGGTWYAAKLQQQDDGRFSLLEASPTTAPGSASNVANSLAECFANLPANQLQGRPAPAGKALKYTTHRVGSDPLNGTLLIKQESAPYRWKDLNVIREPYIITKHDNTVYDKGYDHYLVDGYGYVGWSDEKYDWYGYRPVPANKYNAATLTFGTIQTAATTQYYRSGNAKTISINYSYGGLQTIKTPLGTVQTCLVLTQGSSDGELDSVYWNHQAWLINPDIAAKFLYHELDVRDSTGKADWGVSNINTLRGFTYQGQAYGESID</sequence>
<dbReference type="EMBL" id="CP157355">
    <property type="protein sequence ID" value="XBM00856.1"/>
    <property type="molecule type" value="Genomic_DNA"/>
</dbReference>
<accession>A0AAU7FAM7</accession>
<organism evidence="2">
    <name type="scientific">Chitinibacter mangrovi</name>
    <dbReference type="NCBI Taxonomy" id="3153927"/>
    <lineage>
        <taxon>Bacteria</taxon>
        <taxon>Pseudomonadati</taxon>
        <taxon>Pseudomonadota</taxon>
        <taxon>Betaproteobacteria</taxon>
        <taxon>Neisseriales</taxon>
        <taxon>Chitinibacteraceae</taxon>
        <taxon>Chitinibacter</taxon>
    </lineage>
</organism>
<protein>
    <submittedName>
        <fullName evidence="2">Uncharacterized protein</fullName>
    </submittedName>
</protein>
<evidence type="ECO:0000313" key="2">
    <source>
        <dbReference type="EMBL" id="XBM00856.1"/>
    </source>
</evidence>
<dbReference type="RefSeq" id="WP_348945182.1">
    <property type="nucleotide sequence ID" value="NZ_CP157355.1"/>
</dbReference>
<feature type="chain" id="PRO_5043828989" evidence="1">
    <location>
        <begin position="21"/>
        <end position="302"/>
    </location>
</feature>